<gene>
    <name evidence="1" type="ORF">BHQ17_16910</name>
</gene>
<dbReference type="AlphaFoldDB" id="A0A1E3RMA5"/>
<dbReference type="Pfam" id="PF06013">
    <property type="entry name" value="WXG100"/>
    <property type="match status" value="1"/>
</dbReference>
<accession>A0A1E3RMA5</accession>
<dbReference type="Gene3D" id="1.10.287.1060">
    <property type="entry name" value="ESAT-6-like"/>
    <property type="match status" value="1"/>
</dbReference>
<keyword evidence="2" id="KW-1185">Reference proteome</keyword>
<evidence type="ECO:0000313" key="2">
    <source>
        <dbReference type="Proteomes" id="UP000094243"/>
    </source>
</evidence>
<organism evidence="1 2">
    <name type="scientific">Mycolicibacterium holsaticum</name>
    <dbReference type="NCBI Taxonomy" id="152142"/>
    <lineage>
        <taxon>Bacteria</taxon>
        <taxon>Bacillati</taxon>
        <taxon>Actinomycetota</taxon>
        <taxon>Actinomycetes</taxon>
        <taxon>Mycobacteriales</taxon>
        <taxon>Mycobacteriaceae</taxon>
        <taxon>Mycolicibacterium</taxon>
    </lineage>
</organism>
<dbReference type="InterPro" id="IPR010310">
    <property type="entry name" value="T7SS_ESAT-6-like"/>
</dbReference>
<protein>
    <recommendedName>
        <fullName evidence="3">ESX-1 secretion-associated protein</fullName>
    </recommendedName>
</protein>
<proteinExistence type="predicted"/>
<name>A0A1E3RMA5_9MYCO</name>
<dbReference type="EMBL" id="MIGZ01000102">
    <property type="protein sequence ID" value="ODQ90999.1"/>
    <property type="molecule type" value="Genomic_DNA"/>
</dbReference>
<reference evidence="2" key="1">
    <citation type="submission" date="2016-09" db="EMBL/GenBank/DDBJ databases">
        <authorList>
            <person name="Greninger A.L."/>
            <person name="Jerome K.R."/>
            <person name="Mcnair B."/>
            <person name="Wallis C."/>
            <person name="Fang F."/>
        </authorList>
    </citation>
    <scope>NUCLEOTIDE SEQUENCE [LARGE SCALE GENOMIC DNA]</scope>
    <source>
        <strain evidence="2">M7</strain>
    </source>
</reference>
<dbReference type="Proteomes" id="UP000094243">
    <property type="component" value="Unassembled WGS sequence"/>
</dbReference>
<comment type="caution">
    <text evidence="1">The sequence shown here is derived from an EMBL/GenBank/DDBJ whole genome shotgun (WGS) entry which is preliminary data.</text>
</comment>
<dbReference type="InterPro" id="IPR036689">
    <property type="entry name" value="ESAT-6-like_sf"/>
</dbReference>
<evidence type="ECO:0000313" key="1">
    <source>
        <dbReference type="EMBL" id="ODQ90999.1"/>
    </source>
</evidence>
<evidence type="ECO:0008006" key="3">
    <source>
        <dbReference type="Google" id="ProtNLM"/>
    </source>
</evidence>
<sequence>MPWAGILKRMSGQLRANLVHLDASAAQADGQAAELATGHTCAHGQIESAQTGWTGRSATSLAKRLVQWQAADAALQARVVEHGQALKCAATEYATTDQRSAEQVEQAKAEVERLASRQNL</sequence>
<dbReference type="SUPFAM" id="SSF140453">
    <property type="entry name" value="EsxAB dimer-like"/>
    <property type="match status" value="1"/>
</dbReference>